<organism evidence="2 3">
    <name type="scientific">Nocardiopsis composta</name>
    <dbReference type="NCBI Taxonomy" id="157465"/>
    <lineage>
        <taxon>Bacteria</taxon>
        <taxon>Bacillati</taxon>
        <taxon>Actinomycetota</taxon>
        <taxon>Actinomycetes</taxon>
        <taxon>Streptosporangiales</taxon>
        <taxon>Nocardiopsidaceae</taxon>
        <taxon>Nocardiopsis</taxon>
    </lineage>
</organism>
<feature type="compositionally biased region" description="Pro residues" evidence="1">
    <location>
        <begin position="21"/>
        <end position="53"/>
    </location>
</feature>
<dbReference type="Proteomes" id="UP000572635">
    <property type="component" value="Unassembled WGS sequence"/>
</dbReference>
<feature type="region of interest" description="Disordered" evidence="1">
    <location>
        <begin position="1"/>
        <end position="70"/>
    </location>
</feature>
<feature type="compositionally biased region" description="Low complexity" evidence="1">
    <location>
        <begin position="1"/>
        <end position="20"/>
    </location>
</feature>
<feature type="region of interest" description="Disordered" evidence="1">
    <location>
        <begin position="163"/>
        <end position="184"/>
    </location>
</feature>
<evidence type="ECO:0000256" key="1">
    <source>
        <dbReference type="SAM" id="MobiDB-lite"/>
    </source>
</evidence>
<comment type="caution">
    <text evidence="2">The sequence shown here is derived from an EMBL/GenBank/DDBJ whole genome shotgun (WGS) entry which is preliminary data.</text>
</comment>
<accession>A0A7W8VCR7</accession>
<reference evidence="2 3" key="1">
    <citation type="submission" date="2020-08" db="EMBL/GenBank/DDBJ databases">
        <title>Sequencing the genomes of 1000 actinobacteria strains.</title>
        <authorList>
            <person name="Klenk H.-P."/>
        </authorList>
    </citation>
    <scope>NUCLEOTIDE SEQUENCE [LARGE SCALE GENOMIC DNA]</scope>
    <source>
        <strain evidence="2 3">DSM 44551</strain>
    </source>
</reference>
<dbReference type="EMBL" id="JACHDB010000001">
    <property type="protein sequence ID" value="MBB5431228.1"/>
    <property type="molecule type" value="Genomic_DNA"/>
</dbReference>
<name>A0A7W8VCR7_9ACTN</name>
<evidence type="ECO:0000313" key="3">
    <source>
        <dbReference type="Proteomes" id="UP000572635"/>
    </source>
</evidence>
<dbReference type="RefSeq" id="WP_184390548.1">
    <property type="nucleotide sequence ID" value="NZ_BAAAJD010000007.1"/>
</dbReference>
<sequence length="730" mass="78104">MSAVEEFPEAGAAAAEDPAAPYRPSPASEPLPEAPPPPAPEPSPEPGPPPTPPTEVGASTGPAHHGSGTQVNTFYSPLVADSAFLLDPSGRLKRRSPRLITDDQATALSRQFVAGPGYQEAKRLLGSPGRTAILYADAGCGRRSSALMLLDAMGDGHGRLRELPEGDPGDPDAPPVLDGRDLQPGDRVLVDLTGDDRGLLGEVRAGLESYRHAVRECEAYLVLVIPPEEKNALGQEFARFLVGLGRPDGARVLQRHLQARGIDYSEQEARDGGVLDWAASAGMGEIAELARLAEEVGRRNPGAPLRGRLGTALEALADRGEEAGGRIAGLPDTWRRSVLLAAAMLEGFRAEAVADAARALFALLDAPEPEQPRLERVGFRTLLRELEVAVGEDHTVAFQRFGLAEAVCDRFWDEYPDLVGEFRTWIDGLIAAPSTSGSDRDALARRFVRQCLRTHRTEELFGRVWEWGRRAETAPQAAYALTEAHDRGGAIARRTRRRIYRWAGDRALPAPLAQVLIAVCTGTIADTWPEEAVVRLQHLARHDDPEVRRAAADGLLALAADPARLGHLTHRVRWVLENRGRPRPRDLAVAALLTDPGRLHGPGSERHPLRDPESREDAAAIIGLLIRAGEAAGSEPLDPAADPAAAAERWIDACASEWSPPGLPELLARGAHRAGSAGRLYGLARRRLLTASGDGAEAQRGAAAELIRLLDEVQGLLPAGAPAAGTRTEG</sequence>
<keyword evidence="3" id="KW-1185">Reference proteome</keyword>
<gene>
    <name evidence="2" type="ORF">HDA36_001312</name>
</gene>
<dbReference type="AlphaFoldDB" id="A0A7W8VCR7"/>
<evidence type="ECO:0000313" key="2">
    <source>
        <dbReference type="EMBL" id="MBB5431228.1"/>
    </source>
</evidence>
<protein>
    <submittedName>
        <fullName evidence="2">Uncharacterized protein</fullName>
    </submittedName>
</protein>
<proteinExistence type="predicted"/>